<evidence type="ECO:0000313" key="3">
    <source>
        <dbReference type="Proteomes" id="UP001498398"/>
    </source>
</evidence>
<reference evidence="2 3" key="1">
    <citation type="submission" date="2024-01" db="EMBL/GenBank/DDBJ databases">
        <title>A draft genome for the cacao thread blight pathogen Marasmiellus scandens.</title>
        <authorList>
            <person name="Baruah I.K."/>
            <person name="Leung J."/>
            <person name="Bukari Y."/>
            <person name="Amoako-Attah I."/>
            <person name="Meinhardt L.W."/>
            <person name="Bailey B.A."/>
            <person name="Cohen S.P."/>
        </authorList>
    </citation>
    <scope>NUCLEOTIDE SEQUENCE [LARGE SCALE GENOMIC DNA]</scope>
    <source>
        <strain evidence="2 3">GH-19</strain>
    </source>
</reference>
<accession>A0ABR1JWJ0</accession>
<name>A0ABR1JWJ0_9AGAR</name>
<gene>
    <name evidence="2" type="ORF">VKT23_005455</name>
</gene>
<keyword evidence="3" id="KW-1185">Reference proteome</keyword>
<feature type="compositionally biased region" description="Basic and acidic residues" evidence="1">
    <location>
        <begin position="19"/>
        <end position="29"/>
    </location>
</feature>
<sequence>MEGEFKEYWESLTDKEKQPFAKKAKDNVKKKNTLKQGRAKAILDDEKPTAKKQNESRKACWPHNCD</sequence>
<protein>
    <submittedName>
        <fullName evidence="2">Uncharacterized protein</fullName>
    </submittedName>
</protein>
<feature type="compositionally biased region" description="Basic and acidic residues" evidence="1">
    <location>
        <begin position="41"/>
        <end position="58"/>
    </location>
</feature>
<proteinExistence type="predicted"/>
<feature type="region of interest" description="Disordered" evidence="1">
    <location>
        <begin position="19"/>
        <end position="66"/>
    </location>
</feature>
<dbReference type="Proteomes" id="UP001498398">
    <property type="component" value="Unassembled WGS sequence"/>
</dbReference>
<dbReference type="EMBL" id="JBANRG010000006">
    <property type="protein sequence ID" value="KAK7465478.1"/>
    <property type="molecule type" value="Genomic_DNA"/>
</dbReference>
<evidence type="ECO:0000313" key="2">
    <source>
        <dbReference type="EMBL" id="KAK7465478.1"/>
    </source>
</evidence>
<organism evidence="2 3">
    <name type="scientific">Marasmiellus scandens</name>
    <dbReference type="NCBI Taxonomy" id="2682957"/>
    <lineage>
        <taxon>Eukaryota</taxon>
        <taxon>Fungi</taxon>
        <taxon>Dikarya</taxon>
        <taxon>Basidiomycota</taxon>
        <taxon>Agaricomycotina</taxon>
        <taxon>Agaricomycetes</taxon>
        <taxon>Agaricomycetidae</taxon>
        <taxon>Agaricales</taxon>
        <taxon>Marasmiineae</taxon>
        <taxon>Omphalotaceae</taxon>
        <taxon>Marasmiellus</taxon>
    </lineage>
</organism>
<comment type="caution">
    <text evidence="2">The sequence shown here is derived from an EMBL/GenBank/DDBJ whole genome shotgun (WGS) entry which is preliminary data.</text>
</comment>
<evidence type="ECO:0000256" key="1">
    <source>
        <dbReference type="SAM" id="MobiDB-lite"/>
    </source>
</evidence>